<evidence type="ECO:0000256" key="2">
    <source>
        <dbReference type="ARBA" id="ARBA00022598"/>
    </source>
</evidence>
<proteinExistence type="inferred from homology"/>
<evidence type="ECO:0000313" key="4">
    <source>
        <dbReference type="EMBL" id="KAK1296717.1"/>
    </source>
</evidence>
<dbReference type="PANTHER" id="PTHR43859">
    <property type="entry name" value="ACYL-ACTIVATING ENZYME"/>
    <property type="match status" value="1"/>
</dbReference>
<dbReference type="Gene3D" id="3.30.300.30">
    <property type="match status" value="1"/>
</dbReference>
<keyword evidence="2" id="KW-0436">Ligase</keyword>
<reference evidence="4" key="2">
    <citation type="submission" date="2023-06" db="EMBL/GenBank/DDBJ databases">
        <authorList>
            <person name="Ma L."/>
            <person name="Liu K.-W."/>
            <person name="Li Z."/>
            <person name="Hsiao Y.-Y."/>
            <person name="Qi Y."/>
            <person name="Fu T."/>
            <person name="Tang G."/>
            <person name="Zhang D."/>
            <person name="Sun W.-H."/>
            <person name="Liu D.-K."/>
            <person name="Li Y."/>
            <person name="Chen G.-Z."/>
            <person name="Liu X.-D."/>
            <person name="Liao X.-Y."/>
            <person name="Jiang Y.-T."/>
            <person name="Yu X."/>
            <person name="Hao Y."/>
            <person name="Huang J."/>
            <person name="Zhao X.-W."/>
            <person name="Ke S."/>
            <person name="Chen Y.-Y."/>
            <person name="Wu W.-L."/>
            <person name="Hsu J.-L."/>
            <person name="Lin Y.-F."/>
            <person name="Huang M.-D."/>
            <person name="Li C.-Y."/>
            <person name="Huang L."/>
            <person name="Wang Z.-W."/>
            <person name="Zhao X."/>
            <person name="Zhong W.-Y."/>
            <person name="Peng D.-H."/>
            <person name="Ahmad S."/>
            <person name="Lan S."/>
            <person name="Zhang J.-S."/>
            <person name="Tsai W.-C."/>
            <person name="Van De Peer Y."/>
            <person name="Liu Z.-J."/>
        </authorList>
    </citation>
    <scope>NUCLEOTIDE SEQUENCE</scope>
    <source>
        <strain evidence="4">CP</strain>
        <tissue evidence="4">Leaves</tissue>
    </source>
</reference>
<dbReference type="AlphaFoldDB" id="A0AAV9D780"/>
<dbReference type="InterPro" id="IPR025110">
    <property type="entry name" value="AMP-bd_C"/>
</dbReference>
<dbReference type="InterPro" id="IPR045851">
    <property type="entry name" value="AMP-bd_C_sf"/>
</dbReference>
<evidence type="ECO:0000313" key="5">
    <source>
        <dbReference type="Proteomes" id="UP001180020"/>
    </source>
</evidence>
<name>A0AAV9D780_ACOCL</name>
<protein>
    <submittedName>
        <fullName evidence="4">Acyl-activating enzyme 8</fullName>
    </submittedName>
</protein>
<gene>
    <name evidence="4" type="primary">AAE8</name>
    <name evidence="4" type="ORF">QJS10_CPB15g00059</name>
</gene>
<dbReference type="GO" id="GO:0016874">
    <property type="term" value="F:ligase activity"/>
    <property type="evidence" value="ECO:0007669"/>
    <property type="project" value="UniProtKB-KW"/>
</dbReference>
<dbReference type="EMBL" id="JAUJYO010000015">
    <property type="protein sequence ID" value="KAK1296717.1"/>
    <property type="molecule type" value="Genomic_DNA"/>
</dbReference>
<keyword evidence="5" id="KW-1185">Reference proteome</keyword>
<organism evidence="4 5">
    <name type="scientific">Acorus calamus</name>
    <name type="common">Sweet flag</name>
    <dbReference type="NCBI Taxonomy" id="4465"/>
    <lineage>
        <taxon>Eukaryota</taxon>
        <taxon>Viridiplantae</taxon>
        <taxon>Streptophyta</taxon>
        <taxon>Embryophyta</taxon>
        <taxon>Tracheophyta</taxon>
        <taxon>Spermatophyta</taxon>
        <taxon>Magnoliopsida</taxon>
        <taxon>Liliopsida</taxon>
        <taxon>Acoraceae</taxon>
        <taxon>Acorus</taxon>
    </lineage>
</organism>
<evidence type="ECO:0000256" key="1">
    <source>
        <dbReference type="ARBA" id="ARBA00006432"/>
    </source>
</evidence>
<dbReference type="SUPFAM" id="SSF56801">
    <property type="entry name" value="Acetyl-CoA synthetase-like"/>
    <property type="match status" value="1"/>
</dbReference>
<sequence length="101" mass="10928">MHADGYVEIKDRSKDVIISDGENISSVEVESVLYTNPAVNEAAVVARPDEFWGEMPCAFVGLKEEYRRGGKKTAPSEFGDGDHRVLQGEDAAVHGAEDGGF</sequence>
<comment type="similarity">
    <text evidence="1">Belongs to the ATP-dependent AMP-binding enzyme family.</text>
</comment>
<accession>A0AAV9D780</accession>
<dbReference type="PANTHER" id="PTHR43859:SF57">
    <property type="entry name" value="ACYL-ACTIVATING ENZYME 8-RELATED"/>
    <property type="match status" value="1"/>
</dbReference>
<dbReference type="Proteomes" id="UP001180020">
    <property type="component" value="Unassembled WGS sequence"/>
</dbReference>
<dbReference type="Pfam" id="PF13193">
    <property type="entry name" value="AMP-binding_C"/>
    <property type="match status" value="1"/>
</dbReference>
<reference evidence="4" key="1">
    <citation type="journal article" date="2023" name="Nat. Commun.">
        <title>Diploid and tetraploid genomes of Acorus and the evolution of monocots.</title>
        <authorList>
            <person name="Ma L."/>
            <person name="Liu K.W."/>
            <person name="Li Z."/>
            <person name="Hsiao Y.Y."/>
            <person name="Qi Y."/>
            <person name="Fu T."/>
            <person name="Tang G.D."/>
            <person name="Zhang D."/>
            <person name="Sun W.H."/>
            <person name="Liu D.K."/>
            <person name="Li Y."/>
            <person name="Chen G.Z."/>
            <person name="Liu X.D."/>
            <person name="Liao X.Y."/>
            <person name="Jiang Y.T."/>
            <person name="Yu X."/>
            <person name="Hao Y."/>
            <person name="Huang J."/>
            <person name="Zhao X.W."/>
            <person name="Ke S."/>
            <person name="Chen Y.Y."/>
            <person name="Wu W.L."/>
            <person name="Hsu J.L."/>
            <person name="Lin Y.F."/>
            <person name="Huang M.D."/>
            <person name="Li C.Y."/>
            <person name="Huang L."/>
            <person name="Wang Z.W."/>
            <person name="Zhao X."/>
            <person name="Zhong W.Y."/>
            <person name="Peng D.H."/>
            <person name="Ahmad S."/>
            <person name="Lan S."/>
            <person name="Zhang J.S."/>
            <person name="Tsai W.C."/>
            <person name="Van de Peer Y."/>
            <person name="Liu Z.J."/>
        </authorList>
    </citation>
    <scope>NUCLEOTIDE SEQUENCE</scope>
    <source>
        <strain evidence="4">CP</strain>
    </source>
</reference>
<feature type="domain" description="AMP-binding enzyme C-terminal" evidence="3">
    <location>
        <begin position="28"/>
        <end position="65"/>
    </location>
</feature>
<evidence type="ECO:0000259" key="3">
    <source>
        <dbReference type="Pfam" id="PF13193"/>
    </source>
</evidence>
<comment type="caution">
    <text evidence="4">The sequence shown here is derived from an EMBL/GenBank/DDBJ whole genome shotgun (WGS) entry which is preliminary data.</text>
</comment>